<reference evidence="6" key="1">
    <citation type="journal article" date="2020" name="Stud. Mycol.">
        <title>101 Dothideomycetes genomes: a test case for predicting lifestyles and emergence of pathogens.</title>
        <authorList>
            <person name="Haridas S."/>
            <person name="Albert R."/>
            <person name="Binder M."/>
            <person name="Bloem J."/>
            <person name="Labutti K."/>
            <person name="Salamov A."/>
            <person name="Andreopoulos B."/>
            <person name="Baker S."/>
            <person name="Barry K."/>
            <person name="Bills G."/>
            <person name="Bluhm B."/>
            <person name="Cannon C."/>
            <person name="Castanera R."/>
            <person name="Culley D."/>
            <person name="Daum C."/>
            <person name="Ezra D."/>
            <person name="Gonzalez J."/>
            <person name="Henrissat B."/>
            <person name="Kuo A."/>
            <person name="Liang C."/>
            <person name="Lipzen A."/>
            <person name="Lutzoni F."/>
            <person name="Magnuson J."/>
            <person name="Mondo S."/>
            <person name="Nolan M."/>
            <person name="Ohm R."/>
            <person name="Pangilinan J."/>
            <person name="Park H.-J."/>
            <person name="Ramirez L."/>
            <person name="Alfaro M."/>
            <person name="Sun H."/>
            <person name="Tritt A."/>
            <person name="Yoshinaga Y."/>
            <person name="Zwiers L.-H."/>
            <person name="Turgeon B."/>
            <person name="Goodwin S."/>
            <person name="Spatafora J."/>
            <person name="Crous P."/>
            <person name="Grigoriev I."/>
        </authorList>
    </citation>
    <scope>NUCLEOTIDE SEQUENCE</scope>
    <source>
        <strain evidence="6">CBS 116435</strain>
    </source>
</reference>
<evidence type="ECO:0000256" key="4">
    <source>
        <dbReference type="PIRNR" id="PIRNR018169"/>
    </source>
</evidence>
<dbReference type="EMBL" id="MU003773">
    <property type="protein sequence ID" value="KAF2724036.1"/>
    <property type="molecule type" value="Genomic_DNA"/>
</dbReference>
<feature type="active site" description="Charge relay system" evidence="5">
    <location>
        <position position="302"/>
    </location>
</feature>
<dbReference type="Proteomes" id="UP000799441">
    <property type="component" value="Unassembled WGS sequence"/>
</dbReference>
<dbReference type="EC" id="3.1.1.47" evidence="4"/>
<dbReference type="InterPro" id="IPR016715">
    <property type="entry name" value="PAF_acetylhydro_eukaryote"/>
</dbReference>
<gene>
    <name evidence="6" type="ORF">K431DRAFT_282303</name>
</gene>
<protein>
    <recommendedName>
        <fullName evidence="4">Putative phospholipase</fullName>
        <ecNumber evidence="4">3.1.1.47</ecNumber>
    </recommendedName>
</protein>
<dbReference type="GO" id="GO:0003847">
    <property type="term" value="F:1-alkyl-2-acetylglycerophosphocholine esterase activity"/>
    <property type="evidence" value="ECO:0007669"/>
    <property type="project" value="UniProtKB-UniRule"/>
</dbReference>
<dbReference type="Pfam" id="PF03403">
    <property type="entry name" value="PAF-AH_p_II"/>
    <property type="match status" value="1"/>
</dbReference>
<dbReference type="Gene3D" id="3.40.50.1820">
    <property type="entry name" value="alpha/beta hydrolase"/>
    <property type="match status" value="1"/>
</dbReference>
<dbReference type="PANTHER" id="PTHR10272">
    <property type="entry name" value="PLATELET-ACTIVATING FACTOR ACETYLHYDROLASE"/>
    <property type="match status" value="1"/>
</dbReference>
<name>A0A9P4USU7_9PEZI</name>
<dbReference type="PANTHER" id="PTHR10272:SF11">
    <property type="entry name" value="PHOSPHOLIPASE-RELATED"/>
    <property type="match status" value="1"/>
</dbReference>
<feature type="active site" description="Charge relay system" evidence="5">
    <location>
        <position position="367"/>
    </location>
</feature>
<keyword evidence="2 4" id="KW-0442">Lipid degradation</keyword>
<dbReference type="GO" id="GO:0016042">
    <property type="term" value="P:lipid catabolic process"/>
    <property type="evidence" value="ECO:0007669"/>
    <property type="project" value="UniProtKB-KW"/>
</dbReference>
<evidence type="ECO:0000313" key="7">
    <source>
        <dbReference type="Proteomes" id="UP000799441"/>
    </source>
</evidence>
<dbReference type="InterPro" id="IPR029058">
    <property type="entry name" value="AB_hydrolase_fold"/>
</dbReference>
<evidence type="ECO:0000256" key="3">
    <source>
        <dbReference type="ARBA" id="ARBA00023098"/>
    </source>
</evidence>
<dbReference type="AlphaFoldDB" id="A0A9P4USU7"/>
<sequence>MPLLSSPLPKYDGPYDVGTVDIEAPCERRQFGDVHLKDTGAPAFELETVLFTIFYPAAPGTKSKKEKHQWVPRPIRLQGEGYARFARINNAVTNRVFSAGLWALAGSTSIPAKVDVPLHGTTQSYYNYPAEQPLDSYGLPTFPVLIFSHGMASGRTSYTHYLASLASRGYIVAAIEHRDGSGPGTVVNRPDGSQKTVFHISQRSINLELEIDELKKLQLSLREAEVEETLRVLREINDGRGSAIYKANPRKEGVVLTDWHGRIDLDHVVIGGHSYGATLALQALKGSPTNAARPFIGGIILDPGKSSGPLNDEIDVPIIIVHSDSWSSKHSIFYGRPHFDTVKELTQKVTDKRKKFAWFMTCRNTTHPTVTDAPLIEPLLLSWTTGATVDVKEGVLHYVRVSEHFMQFLRDEQRRGALAADVSHPEYGQETHWLIPQVGNYWQVHVSPETVCPAPFYCGVQYDNCANRDEEGRCVP</sequence>
<organism evidence="6 7">
    <name type="scientific">Polychaeton citri CBS 116435</name>
    <dbReference type="NCBI Taxonomy" id="1314669"/>
    <lineage>
        <taxon>Eukaryota</taxon>
        <taxon>Fungi</taxon>
        <taxon>Dikarya</taxon>
        <taxon>Ascomycota</taxon>
        <taxon>Pezizomycotina</taxon>
        <taxon>Dothideomycetes</taxon>
        <taxon>Dothideomycetidae</taxon>
        <taxon>Capnodiales</taxon>
        <taxon>Capnodiaceae</taxon>
        <taxon>Polychaeton</taxon>
    </lineage>
</organism>
<accession>A0A9P4USU7</accession>
<evidence type="ECO:0000313" key="6">
    <source>
        <dbReference type="EMBL" id="KAF2724036.1"/>
    </source>
</evidence>
<dbReference type="PIRSF" id="PIRSF018169">
    <property type="entry name" value="PAF_acetylhydrolase"/>
    <property type="match status" value="1"/>
</dbReference>
<dbReference type="SUPFAM" id="SSF53474">
    <property type="entry name" value="alpha/beta-Hydrolases"/>
    <property type="match status" value="1"/>
</dbReference>
<keyword evidence="1 4" id="KW-0378">Hydrolase</keyword>
<keyword evidence="3 4" id="KW-0443">Lipid metabolism</keyword>
<comment type="catalytic activity">
    <reaction evidence="4">
        <text>a 1-O-alkyl-2-acetyl-sn-glycero-3-phosphocholine + H2O = a 1-O-alkyl-sn-glycero-3-phosphocholine + acetate + H(+)</text>
        <dbReference type="Rhea" id="RHEA:17777"/>
        <dbReference type="ChEBI" id="CHEBI:15377"/>
        <dbReference type="ChEBI" id="CHEBI:15378"/>
        <dbReference type="ChEBI" id="CHEBI:30089"/>
        <dbReference type="ChEBI" id="CHEBI:30909"/>
        <dbReference type="ChEBI" id="CHEBI:36707"/>
        <dbReference type="EC" id="3.1.1.47"/>
    </reaction>
</comment>
<comment type="caution">
    <text evidence="6">The sequence shown here is derived from an EMBL/GenBank/DDBJ whole genome shotgun (WGS) entry which is preliminary data.</text>
</comment>
<proteinExistence type="inferred from homology"/>
<evidence type="ECO:0000256" key="2">
    <source>
        <dbReference type="ARBA" id="ARBA00022963"/>
    </source>
</evidence>
<keyword evidence="7" id="KW-1185">Reference proteome</keyword>
<evidence type="ECO:0000256" key="5">
    <source>
        <dbReference type="PIRSR" id="PIRSR018169-1"/>
    </source>
</evidence>
<feature type="active site" description="Nucleophile" evidence="5">
    <location>
        <position position="274"/>
    </location>
</feature>
<dbReference type="OrthoDB" id="2363873at2759"/>
<evidence type="ECO:0000256" key="1">
    <source>
        <dbReference type="ARBA" id="ARBA00022801"/>
    </source>
</evidence>
<comment type="similarity">
    <text evidence="4">Belongs to the serine esterase family.</text>
</comment>